<feature type="binding site" evidence="9">
    <location>
        <position position="40"/>
    </location>
    <ligand>
        <name>NADPH</name>
        <dbReference type="ChEBI" id="CHEBI:57783"/>
    </ligand>
</feature>
<evidence type="ECO:0000259" key="10">
    <source>
        <dbReference type="Pfam" id="PF02670"/>
    </source>
</evidence>
<feature type="binding site" evidence="9">
    <location>
        <position position="184"/>
    </location>
    <ligand>
        <name>1-deoxy-D-xylulose 5-phosphate</name>
        <dbReference type="ChEBI" id="CHEBI:57792"/>
    </ligand>
</feature>
<comment type="caution">
    <text evidence="13">The sequence shown here is derived from an EMBL/GenBank/DDBJ whole genome shotgun (WGS) entry which is preliminary data.</text>
</comment>
<dbReference type="GO" id="GO:0030145">
    <property type="term" value="F:manganese ion binding"/>
    <property type="evidence" value="ECO:0007669"/>
    <property type="project" value="TreeGrafter"/>
</dbReference>
<evidence type="ECO:0000256" key="3">
    <source>
        <dbReference type="ARBA" id="ARBA00022723"/>
    </source>
</evidence>
<feature type="domain" description="1-deoxy-D-xylulose 5-phosphate reductoisomerase N-terminal" evidence="10">
    <location>
        <begin position="6"/>
        <end position="53"/>
    </location>
</feature>
<evidence type="ECO:0000256" key="6">
    <source>
        <dbReference type="ARBA" id="ARBA00023211"/>
    </source>
</evidence>
<feature type="domain" description="1-deoxy-D-xylulose 5-phosphate reductoisomerase C-terminal" evidence="11">
    <location>
        <begin position="131"/>
        <end position="214"/>
    </location>
</feature>
<feature type="domain" description="DXP reductoisomerase C-terminal" evidence="12">
    <location>
        <begin position="246"/>
        <end position="362"/>
    </location>
</feature>
<feature type="binding site" evidence="9">
    <location>
        <position position="137"/>
    </location>
    <ligand>
        <name>1-deoxy-D-xylulose 5-phosphate</name>
        <dbReference type="ChEBI" id="CHEBI:57792"/>
    </ligand>
</feature>
<keyword evidence="5 9" id="KW-0560">Oxidoreductase</keyword>
<dbReference type="Pfam" id="PF02670">
    <property type="entry name" value="DXP_reductoisom"/>
    <property type="match status" value="2"/>
</dbReference>
<dbReference type="GO" id="GO:0051484">
    <property type="term" value="P:isopentenyl diphosphate biosynthetic process, methylerythritol 4-phosphate pathway involved in terpenoid biosynthetic process"/>
    <property type="evidence" value="ECO:0007669"/>
    <property type="project" value="TreeGrafter"/>
</dbReference>
<evidence type="ECO:0000256" key="9">
    <source>
        <dbReference type="HAMAP-Rule" id="MF_00183"/>
    </source>
</evidence>
<dbReference type="InterPro" id="IPR013512">
    <property type="entry name" value="DXP_reductoisomerase_N"/>
</dbReference>
<feature type="binding site" evidence="9">
    <location>
        <position position="14"/>
    </location>
    <ligand>
        <name>NADPH</name>
        <dbReference type="ChEBI" id="CHEBI:57783"/>
    </ligand>
</feature>
<proteinExistence type="inferred from homology"/>
<evidence type="ECO:0000259" key="12">
    <source>
        <dbReference type="Pfam" id="PF13288"/>
    </source>
</evidence>
<comment type="catalytic activity">
    <reaction evidence="8">
        <text>2-C-methyl-D-erythritol 4-phosphate + NADP(+) = 1-deoxy-D-xylulose 5-phosphate + NADPH + H(+)</text>
        <dbReference type="Rhea" id="RHEA:13717"/>
        <dbReference type="ChEBI" id="CHEBI:15378"/>
        <dbReference type="ChEBI" id="CHEBI:57783"/>
        <dbReference type="ChEBI" id="CHEBI:57792"/>
        <dbReference type="ChEBI" id="CHEBI:58262"/>
        <dbReference type="ChEBI" id="CHEBI:58349"/>
        <dbReference type="EC" id="1.1.1.267"/>
    </reaction>
    <physiologicalReaction direction="right-to-left" evidence="8">
        <dbReference type="Rhea" id="RHEA:13719"/>
    </physiologicalReaction>
</comment>
<dbReference type="NCBIfam" id="TIGR00243">
    <property type="entry name" value="Dxr"/>
    <property type="match status" value="1"/>
</dbReference>
<dbReference type="GO" id="GO:0030604">
    <property type="term" value="F:1-deoxy-D-xylulose-5-phosphate reductoisomerase activity"/>
    <property type="evidence" value="ECO:0007669"/>
    <property type="project" value="UniProtKB-UniRule"/>
</dbReference>
<evidence type="ECO:0000313" key="13">
    <source>
        <dbReference type="EMBL" id="MBB6051574.1"/>
    </source>
</evidence>
<sequence>MARRKIVVLGSTGSIGTQTLDICERLGSERAQVVGLVARRDSALLGEQAARWGLSGERVVAVERDGSEAMTRLAVLDEADTIVVAVAGAAGLAATLAACAAGKRVCIATKEVLVAAGALVTQTAKDGGATLLPIDSEHSALFQCLAGYDLALIDKLHITASGGPFRTWEKERIQNATVEEALNHPTWRMGGKITIDSATLMNKGLEIIEACWLYGVGEEKVEVVVHPQSIIHSFVELRDGALLAQLGLPDMRLPIQIALLHPEKVDTGIPRLKPTELRDLTFEAPDHERFPAITLARQAFRTGGTAPVVLNASNEAAVGAFLEGKLRFGQVLERVEAALSSIPHSEADTLEKIVRADATARHFIAEHL</sequence>
<feature type="binding site" evidence="9">
    <location>
        <position position="206"/>
    </location>
    <ligand>
        <name>Mn(2+)</name>
        <dbReference type="ChEBI" id="CHEBI:29035"/>
    </ligand>
</feature>
<dbReference type="AlphaFoldDB" id="A0A7W9W6L6"/>
<feature type="binding site" evidence="9">
    <location>
        <position position="203"/>
    </location>
    <ligand>
        <name>1-deoxy-D-xylulose 5-phosphate</name>
        <dbReference type="ChEBI" id="CHEBI:57792"/>
    </ligand>
</feature>
<feature type="binding site" evidence="9">
    <location>
        <position position="202"/>
    </location>
    <ligand>
        <name>1-deoxy-D-xylulose 5-phosphate</name>
        <dbReference type="ChEBI" id="CHEBI:57792"/>
    </ligand>
</feature>
<keyword evidence="13" id="KW-0413">Isomerase</keyword>
<feature type="binding site" evidence="9">
    <location>
        <position position="135"/>
    </location>
    <ligand>
        <name>Mn(2+)</name>
        <dbReference type="ChEBI" id="CHEBI:29035"/>
    </ligand>
</feature>
<comment type="cofactor">
    <cofactor evidence="9">
        <name>Mg(2+)</name>
        <dbReference type="ChEBI" id="CHEBI:18420"/>
    </cofactor>
    <cofactor evidence="9">
        <name>Mn(2+)</name>
        <dbReference type="ChEBI" id="CHEBI:29035"/>
    </cofactor>
</comment>
<feature type="binding site" evidence="9">
    <location>
        <position position="13"/>
    </location>
    <ligand>
        <name>NADPH</name>
        <dbReference type="ChEBI" id="CHEBI:57783"/>
    </ligand>
</feature>
<feature type="binding site" evidence="9">
    <location>
        <position position="190"/>
    </location>
    <ligand>
        <name>NADPH</name>
        <dbReference type="ChEBI" id="CHEBI:57783"/>
    </ligand>
</feature>
<dbReference type="InterPro" id="IPR036169">
    <property type="entry name" value="DXPR_C_sf"/>
</dbReference>
<comment type="similarity">
    <text evidence="2 9">Belongs to the DXR family.</text>
</comment>
<evidence type="ECO:0000313" key="14">
    <source>
        <dbReference type="Proteomes" id="UP000520814"/>
    </source>
</evidence>
<evidence type="ECO:0000256" key="8">
    <source>
        <dbReference type="ARBA" id="ARBA00048543"/>
    </source>
</evidence>
<comment type="function">
    <text evidence="9">Catalyzes the NADPH-dependent rearrangement and reduction of 1-deoxy-D-xylulose-5-phosphate (DXP) to 2-C-methyl-D-erythritol 4-phosphate (MEP).</text>
</comment>
<feature type="binding site" evidence="9">
    <location>
        <position position="137"/>
    </location>
    <ligand>
        <name>Mn(2+)</name>
        <dbReference type="ChEBI" id="CHEBI:29035"/>
    </ligand>
</feature>
<dbReference type="RefSeq" id="WP_184198788.1">
    <property type="nucleotide sequence ID" value="NZ_JACHGW010000003.1"/>
</dbReference>
<evidence type="ECO:0000256" key="2">
    <source>
        <dbReference type="ARBA" id="ARBA00006825"/>
    </source>
</evidence>
<feature type="binding site" evidence="9">
    <location>
        <position position="110"/>
    </location>
    <ligand>
        <name>1-deoxy-D-xylulose 5-phosphate</name>
        <dbReference type="ChEBI" id="CHEBI:57792"/>
    </ligand>
</feature>
<feature type="binding site" evidence="9">
    <location>
        <position position="15"/>
    </location>
    <ligand>
        <name>NADPH</name>
        <dbReference type="ChEBI" id="CHEBI:57783"/>
    </ligand>
</feature>
<keyword evidence="7 9" id="KW-0414">Isoprene biosynthesis</keyword>
<name>A0A7W9W6L6_ARMRO</name>
<evidence type="ECO:0000256" key="5">
    <source>
        <dbReference type="ARBA" id="ARBA00023002"/>
    </source>
</evidence>
<feature type="binding site" evidence="9">
    <location>
        <position position="111"/>
    </location>
    <ligand>
        <name>NADPH</name>
        <dbReference type="ChEBI" id="CHEBI:57783"/>
    </ligand>
</feature>
<gene>
    <name evidence="9" type="primary">dxr</name>
    <name evidence="13" type="ORF">HNQ39_003384</name>
</gene>
<keyword evidence="3 9" id="KW-0479">Metal-binding</keyword>
<dbReference type="SUPFAM" id="SSF55347">
    <property type="entry name" value="Glyceraldehyde-3-phosphate dehydrogenase-like, C-terminal domain"/>
    <property type="match status" value="1"/>
</dbReference>
<feature type="domain" description="1-deoxy-D-xylulose 5-phosphate reductoisomerase N-terminal" evidence="10">
    <location>
        <begin position="66"/>
        <end position="117"/>
    </location>
</feature>
<dbReference type="InterPro" id="IPR003821">
    <property type="entry name" value="DXP_reductoisomerase"/>
</dbReference>
<keyword evidence="9" id="KW-0460">Magnesium</keyword>
<dbReference type="SUPFAM" id="SSF69055">
    <property type="entry name" value="1-deoxy-D-xylulose-5-phosphate reductoisomerase, C-terminal domain"/>
    <property type="match status" value="1"/>
</dbReference>
<dbReference type="InterPro" id="IPR036291">
    <property type="entry name" value="NAD(P)-bd_dom_sf"/>
</dbReference>
<dbReference type="InterPro" id="IPR026877">
    <property type="entry name" value="DXPR_C"/>
</dbReference>
<dbReference type="SUPFAM" id="SSF51735">
    <property type="entry name" value="NAD(P)-binding Rossmann-fold domains"/>
    <property type="match status" value="1"/>
</dbReference>
<evidence type="ECO:0000256" key="4">
    <source>
        <dbReference type="ARBA" id="ARBA00022857"/>
    </source>
</evidence>
<accession>A0A7W9W6L6</accession>
<feature type="binding site" evidence="9">
    <location>
        <position position="136"/>
    </location>
    <ligand>
        <name>1-deoxy-D-xylulose 5-phosphate</name>
        <dbReference type="ChEBI" id="CHEBI:57792"/>
    </ligand>
</feature>
<comment type="caution">
    <text evidence="9">Lacks conserved residue(s) required for the propagation of feature annotation.</text>
</comment>
<keyword evidence="6 9" id="KW-0464">Manganese</keyword>
<dbReference type="Gene3D" id="3.40.50.720">
    <property type="entry name" value="NAD(P)-binding Rossmann-like Domain"/>
    <property type="match status" value="2"/>
</dbReference>
<dbReference type="Pfam" id="PF13288">
    <property type="entry name" value="DXPR_C"/>
    <property type="match status" value="1"/>
</dbReference>
<dbReference type="GO" id="GO:0016853">
    <property type="term" value="F:isomerase activity"/>
    <property type="evidence" value="ECO:0007669"/>
    <property type="project" value="UniProtKB-KW"/>
</dbReference>
<dbReference type="EMBL" id="JACHGW010000003">
    <property type="protein sequence ID" value="MBB6051574.1"/>
    <property type="molecule type" value="Genomic_DNA"/>
</dbReference>
<dbReference type="Pfam" id="PF08436">
    <property type="entry name" value="DXP_redisom_C"/>
    <property type="match status" value="1"/>
</dbReference>
<evidence type="ECO:0000259" key="11">
    <source>
        <dbReference type="Pfam" id="PF08436"/>
    </source>
</evidence>
<comment type="pathway">
    <text evidence="1 9">Isoprenoid biosynthesis; isopentenyl diphosphate biosynthesis via DXP pathway; isopentenyl diphosphate from 1-deoxy-D-xylulose 5-phosphate: step 1/6.</text>
</comment>
<evidence type="ECO:0000256" key="1">
    <source>
        <dbReference type="ARBA" id="ARBA00005094"/>
    </source>
</evidence>
<keyword evidence="4 9" id="KW-0521">NADP</keyword>
<feature type="binding site" evidence="9">
    <location>
        <position position="206"/>
    </location>
    <ligand>
        <name>1-deoxy-D-xylulose 5-phosphate</name>
        <dbReference type="ChEBI" id="CHEBI:57792"/>
    </ligand>
</feature>
<dbReference type="GO" id="GO:0070402">
    <property type="term" value="F:NADPH binding"/>
    <property type="evidence" value="ECO:0007669"/>
    <property type="project" value="InterPro"/>
</dbReference>
<dbReference type="Gene3D" id="1.10.1740.10">
    <property type="match status" value="1"/>
</dbReference>
<dbReference type="PANTHER" id="PTHR30525">
    <property type="entry name" value="1-DEOXY-D-XYLULOSE 5-PHOSPHATE REDUCTOISOMERASE"/>
    <property type="match status" value="1"/>
</dbReference>
<dbReference type="EC" id="1.1.1.267" evidence="9"/>
<organism evidence="13 14">
    <name type="scientific">Armatimonas rosea</name>
    <dbReference type="NCBI Taxonomy" id="685828"/>
    <lineage>
        <taxon>Bacteria</taxon>
        <taxon>Bacillati</taxon>
        <taxon>Armatimonadota</taxon>
        <taxon>Armatimonadia</taxon>
        <taxon>Armatimonadales</taxon>
        <taxon>Armatimonadaceae</taxon>
        <taxon>Armatimonas</taxon>
    </lineage>
</organism>
<reference evidence="13 14" key="1">
    <citation type="submission" date="2020-08" db="EMBL/GenBank/DDBJ databases">
        <title>Genomic Encyclopedia of Type Strains, Phase IV (KMG-IV): sequencing the most valuable type-strain genomes for metagenomic binning, comparative biology and taxonomic classification.</title>
        <authorList>
            <person name="Goeker M."/>
        </authorList>
    </citation>
    <scope>NUCLEOTIDE SEQUENCE [LARGE SCALE GENOMIC DNA]</scope>
    <source>
        <strain evidence="13 14">DSM 23562</strain>
    </source>
</reference>
<dbReference type="PANTHER" id="PTHR30525:SF0">
    <property type="entry name" value="1-DEOXY-D-XYLULOSE 5-PHOSPHATE REDUCTOISOMERASE, CHLOROPLASTIC"/>
    <property type="match status" value="1"/>
</dbReference>
<feature type="binding site" evidence="9">
    <location>
        <position position="12"/>
    </location>
    <ligand>
        <name>NADPH</name>
        <dbReference type="ChEBI" id="CHEBI:57783"/>
    </ligand>
</feature>
<keyword evidence="14" id="KW-1185">Reference proteome</keyword>
<evidence type="ECO:0000256" key="7">
    <source>
        <dbReference type="ARBA" id="ARBA00023229"/>
    </source>
</evidence>
<dbReference type="Proteomes" id="UP000520814">
    <property type="component" value="Unassembled WGS sequence"/>
</dbReference>
<dbReference type="HAMAP" id="MF_00183">
    <property type="entry name" value="DXP_reductoisom"/>
    <property type="match status" value="1"/>
</dbReference>
<dbReference type="InterPro" id="IPR013644">
    <property type="entry name" value="DXP_reductoisomerase_C"/>
</dbReference>
<dbReference type="PIRSF" id="PIRSF006205">
    <property type="entry name" value="Dxp_reductismrs"/>
    <property type="match status" value="1"/>
</dbReference>
<protein>
    <recommendedName>
        <fullName evidence="9">1-deoxy-D-xylulose 5-phosphate reductoisomerase</fullName>
        <shortName evidence="9">DXP reductoisomerase</shortName>
        <ecNumber evidence="9">1.1.1.267</ecNumber>
    </recommendedName>
    <alternativeName>
        <fullName evidence="9">1-deoxyxylulose-5-phosphate reductoisomerase</fullName>
    </alternativeName>
    <alternativeName>
        <fullName evidence="9">2-C-methyl-D-erythritol 4-phosphate synthase</fullName>
    </alternativeName>
</protein>
<dbReference type="UniPathway" id="UPA00056">
    <property type="reaction ID" value="UER00092"/>
</dbReference>
<feature type="binding site" evidence="9">
    <location>
        <position position="197"/>
    </location>
    <ligand>
        <name>1-deoxy-D-xylulose 5-phosphate</name>
        <dbReference type="ChEBI" id="CHEBI:57792"/>
    </ligand>
</feature>
<feature type="binding site" evidence="9">
    <location>
        <position position="161"/>
    </location>
    <ligand>
        <name>1-deoxy-D-xylulose 5-phosphate</name>
        <dbReference type="ChEBI" id="CHEBI:57792"/>
    </ligand>
</feature>